<sequence>MGKAIAYLVLVLFGVWMLGFTGLFDGMFKRSNLEERARFWNESVARDLPPGSAKVAVDAILATHGMALECFHSSIAPPVAECLADDPGSSGGTSGHPVALQLRFTFRSERLEKFETNPHVLR</sequence>
<evidence type="ECO:0008006" key="4">
    <source>
        <dbReference type="Google" id="ProtNLM"/>
    </source>
</evidence>
<name>A0ABX0ADT9_9GAMM</name>
<evidence type="ECO:0000313" key="2">
    <source>
        <dbReference type="EMBL" id="NDK39748.1"/>
    </source>
</evidence>
<protein>
    <recommendedName>
        <fullName evidence="4">DUF3301 domain-containing protein</fullName>
    </recommendedName>
</protein>
<reference evidence="2 3" key="1">
    <citation type="submission" date="2018-07" db="EMBL/GenBank/DDBJ databases">
        <title>Whole genome Sequencing of Pseudoxanthomonas gei KCTC 32298 (T).</title>
        <authorList>
            <person name="Kumar S."/>
            <person name="Bansal K."/>
            <person name="Kaur A."/>
            <person name="Patil P."/>
            <person name="Sharma S."/>
            <person name="Patil P.B."/>
        </authorList>
    </citation>
    <scope>NUCLEOTIDE SEQUENCE [LARGE SCALE GENOMIC DNA]</scope>
    <source>
        <strain evidence="2 3">KCTC 32298</strain>
    </source>
</reference>
<comment type="caution">
    <text evidence="2">The sequence shown here is derived from an EMBL/GenBank/DDBJ whole genome shotgun (WGS) entry which is preliminary data.</text>
</comment>
<proteinExistence type="predicted"/>
<keyword evidence="1" id="KW-0472">Membrane</keyword>
<gene>
    <name evidence="2" type="ORF">DT603_12935</name>
</gene>
<dbReference type="RefSeq" id="WP_162350381.1">
    <property type="nucleotide sequence ID" value="NZ_QOVG01000009.1"/>
</dbReference>
<evidence type="ECO:0000256" key="1">
    <source>
        <dbReference type="SAM" id="Phobius"/>
    </source>
</evidence>
<evidence type="ECO:0000313" key="3">
    <source>
        <dbReference type="Proteomes" id="UP001429354"/>
    </source>
</evidence>
<feature type="transmembrane region" description="Helical" evidence="1">
    <location>
        <begin position="6"/>
        <end position="28"/>
    </location>
</feature>
<dbReference type="Proteomes" id="UP001429354">
    <property type="component" value="Unassembled WGS sequence"/>
</dbReference>
<keyword evidence="1" id="KW-0812">Transmembrane</keyword>
<accession>A0ABX0ADT9</accession>
<organism evidence="2 3">
    <name type="scientific">Pseudoxanthomonas gei</name>
    <dbReference type="NCBI Taxonomy" id="1383030"/>
    <lineage>
        <taxon>Bacteria</taxon>
        <taxon>Pseudomonadati</taxon>
        <taxon>Pseudomonadota</taxon>
        <taxon>Gammaproteobacteria</taxon>
        <taxon>Lysobacterales</taxon>
        <taxon>Lysobacteraceae</taxon>
        <taxon>Pseudoxanthomonas</taxon>
    </lineage>
</organism>
<keyword evidence="3" id="KW-1185">Reference proteome</keyword>
<keyword evidence="1" id="KW-1133">Transmembrane helix</keyword>
<dbReference type="EMBL" id="QOVG01000009">
    <property type="protein sequence ID" value="NDK39748.1"/>
    <property type="molecule type" value="Genomic_DNA"/>
</dbReference>